<dbReference type="InterPro" id="IPR036249">
    <property type="entry name" value="Thioredoxin-like_sf"/>
</dbReference>
<dbReference type="CDD" id="cd02989">
    <property type="entry name" value="Phd_like_TxnDC9"/>
    <property type="match status" value="1"/>
</dbReference>
<organism evidence="3 4">
    <name type="scientific">Fistulifera solaris</name>
    <name type="common">Oleaginous diatom</name>
    <dbReference type="NCBI Taxonomy" id="1519565"/>
    <lineage>
        <taxon>Eukaryota</taxon>
        <taxon>Sar</taxon>
        <taxon>Stramenopiles</taxon>
        <taxon>Ochrophyta</taxon>
        <taxon>Bacillariophyta</taxon>
        <taxon>Bacillariophyceae</taxon>
        <taxon>Bacillariophycidae</taxon>
        <taxon>Naviculales</taxon>
        <taxon>Naviculaceae</taxon>
        <taxon>Fistulifera</taxon>
    </lineage>
</organism>
<feature type="region of interest" description="Disordered" evidence="1">
    <location>
        <begin position="1"/>
        <end position="24"/>
    </location>
</feature>
<dbReference type="Gene3D" id="3.40.30.10">
    <property type="entry name" value="Glutaredoxin"/>
    <property type="match status" value="1"/>
</dbReference>
<dbReference type="InParanoid" id="A0A1Z5KSC1"/>
<evidence type="ECO:0000313" key="3">
    <source>
        <dbReference type="EMBL" id="GAX29189.1"/>
    </source>
</evidence>
<name>A0A1Z5KSC1_FISSO</name>
<evidence type="ECO:0000259" key="2">
    <source>
        <dbReference type="Pfam" id="PF00085"/>
    </source>
</evidence>
<comment type="caution">
    <text evidence="3">The sequence shown here is derived from an EMBL/GenBank/DDBJ whole genome shotgun (WGS) entry which is preliminary data.</text>
</comment>
<dbReference type="Proteomes" id="UP000198406">
    <property type="component" value="Unassembled WGS sequence"/>
</dbReference>
<feature type="region of interest" description="Disordered" evidence="1">
    <location>
        <begin position="62"/>
        <end position="85"/>
    </location>
</feature>
<evidence type="ECO:0000313" key="4">
    <source>
        <dbReference type="Proteomes" id="UP000198406"/>
    </source>
</evidence>
<feature type="region of interest" description="Disordered" evidence="1">
    <location>
        <begin position="274"/>
        <end position="293"/>
    </location>
</feature>
<dbReference type="AlphaFoldDB" id="A0A1Z5KSC1"/>
<accession>A0A1Z5KSC1</accession>
<feature type="domain" description="Thioredoxin" evidence="2">
    <location>
        <begin position="157"/>
        <end position="244"/>
    </location>
</feature>
<dbReference type="OrthoDB" id="10257948at2759"/>
<reference evidence="3 4" key="1">
    <citation type="journal article" date="2015" name="Plant Cell">
        <title>Oil accumulation by the oleaginous diatom Fistulifera solaris as revealed by the genome and transcriptome.</title>
        <authorList>
            <person name="Tanaka T."/>
            <person name="Maeda Y."/>
            <person name="Veluchamy A."/>
            <person name="Tanaka M."/>
            <person name="Abida H."/>
            <person name="Marechal E."/>
            <person name="Bowler C."/>
            <person name="Muto M."/>
            <person name="Sunaga Y."/>
            <person name="Tanaka M."/>
            <person name="Yoshino T."/>
            <person name="Taniguchi T."/>
            <person name="Fukuda Y."/>
            <person name="Nemoto M."/>
            <person name="Matsumoto M."/>
            <person name="Wong P.S."/>
            <person name="Aburatani S."/>
            <person name="Fujibuchi W."/>
        </authorList>
    </citation>
    <scope>NUCLEOTIDE SEQUENCE [LARGE SCALE GENOMIC DNA]</scope>
    <source>
        <strain evidence="3 4">JPCC DA0580</strain>
    </source>
</reference>
<gene>
    <name evidence="3" type="ORF">FisN_28Lh017</name>
</gene>
<dbReference type="PANTHER" id="PTHR21148">
    <property type="entry name" value="THIOREDOXIN DOMAIN-CONTAINING PROTEIN 9"/>
    <property type="match status" value="1"/>
</dbReference>
<dbReference type="EMBL" id="BDSP01000286">
    <property type="protein sequence ID" value="GAX29189.1"/>
    <property type="molecule type" value="Genomic_DNA"/>
</dbReference>
<sequence>MTSLQQSGSKPSKFVGTNDLLDPMMRPFQGLKEETEQAREELNENVDTRVHQAMRELQIRHAQGRQFVDDPDRAPTGSAYQQSQQQLQQPYTTTAANNLNIAVKDTTDNDDDEEDEYWDSDQEDDPIWEAMRQRRLQEIQQAHQQKNQELALGHGQVRTIVEQEFLAECTGQSEWVVVHFFHNDYERCKVMDHHLQIIAPLHTSCKILRLDAAKAPFFVTKLQVRTLPTVMVFREGKSVARLIGFEGLTSPTKDPDAWKTSALQRWLAGAGAIQYKPSKDEEEEDDSSARRSNRVVHRGLVSTGLDDF</sequence>
<feature type="compositionally biased region" description="Polar residues" evidence="1">
    <location>
        <begin position="1"/>
        <end position="10"/>
    </location>
</feature>
<evidence type="ECO:0000256" key="1">
    <source>
        <dbReference type="SAM" id="MobiDB-lite"/>
    </source>
</evidence>
<keyword evidence="4" id="KW-1185">Reference proteome</keyword>
<proteinExistence type="predicted"/>
<dbReference type="SUPFAM" id="SSF52833">
    <property type="entry name" value="Thioredoxin-like"/>
    <property type="match status" value="1"/>
</dbReference>
<dbReference type="Pfam" id="PF00085">
    <property type="entry name" value="Thioredoxin"/>
    <property type="match status" value="1"/>
</dbReference>
<protein>
    <recommendedName>
        <fullName evidence="2">Thioredoxin domain-containing protein</fullName>
    </recommendedName>
</protein>
<dbReference type="InterPro" id="IPR013766">
    <property type="entry name" value="Thioredoxin_domain"/>
</dbReference>